<comment type="caution">
    <text evidence="2">The sequence shown here is derived from an EMBL/GenBank/DDBJ whole genome shotgun (WGS) entry which is preliminary data.</text>
</comment>
<name>A0ABV6FDS4_9BURK</name>
<accession>A0ABV6FDS4</accession>
<keyword evidence="3" id="KW-1185">Reference proteome</keyword>
<feature type="region of interest" description="Disordered" evidence="1">
    <location>
        <begin position="155"/>
        <end position="204"/>
    </location>
</feature>
<gene>
    <name evidence="2" type="ORF">ACFFJK_07165</name>
</gene>
<sequence length="204" mass="21614">MGMTELDRKLQARLLVGRRVEGDRLVLADAVLLAALDGSRPLTAGERAALQASPLTTRRLRALAEARKAQARRTEAPGADTPWRGSSGMLRAADSGAAPDARMALVTDDGAWRLHVVGGRVIVQLDPHSRLAERLLRSARAVHVRVLDGAGNPVLEGPLDSDGELEAGWPFAEPPAQHFQRHGGRFRVEPSAGPDPDPGGGAAC</sequence>
<dbReference type="Proteomes" id="UP001589773">
    <property type="component" value="Unassembled WGS sequence"/>
</dbReference>
<reference evidence="2 3" key="1">
    <citation type="submission" date="2024-09" db="EMBL/GenBank/DDBJ databases">
        <authorList>
            <person name="Sun Q."/>
            <person name="Mori K."/>
        </authorList>
    </citation>
    <scope>NUCLEOTIDE SEQUENCE [LARGE SCALE GENOMIC DNA]</scope>
    <source>
        <strain evidence="2 3">CCM 7792</strain>
    </source>
</reference>
<evidence type="ECO:0000313" key="3">
    <source>
        <dbReference type="Proteomes" id="UP001589773"/>
    </source>
</evidence>
<evidence type="ECO:0000256" key="1">
    <source>
        <dbReference type="SAM" id="MobiDB-lite"/>
    </source>
</evidence>
<dbReference type="RefSeq" id="WP_379678989.1">
    <property type="nucleotide sequence ID" value="NZ_JBHLWP010000009.1"/>
</dbReference>
<organism evidence="2 3">
    <name type="scientific">Massilia consociata</name>
    <dbReference type="NCBI Taxonomy" id="760117"/>
    <lineage>
        <taxon>Bacteria</taxon>
        <taxon>Pseudomonadati</taxon>
        <taxon>Pseudomonadota</taxon>
        <taxon>Betaproteobacteria</taxon>
        <taxon>Burkholderiales</taxon>
        <taxon>Oxalobacteraceae</taxon>
        <taxon>Telluria group</taxon>
        <taxon>Massilia</taxon>
    </lineage>
</organism>
<dbReference type="EMBL" id="JBHLWP010000009">
    <property type="protein sequence ID" value="MFC0251665.1"/>
    <property type="molecule type" value="Genomic_DNA"/>
</dbReference>
<proteinExistence type="predicted"/>
<protein>
    <submittedName>
        <fullName evidence="2">Uncharacterized protein</fullName>
    </submittedName>
</protein>
<evidence type="ECO:0000313" key="2">
    <source>
        <dbReference type="EMBL" id="MFC0251665.1"/>
    </source>
</evidence>